<feature type="compositionally biased region" description="Acidic residues" evidence="13">
    <location>
        <begin position="361"/>
        <end position="374"/>
    </location>
</feature>
<evidence type="ECO:0000259" key="14">
    <source>
        <dbReference type="PROSITE" id="PS51193"/>
    </source>
</evidence>
<dbReference type="OrthoDB" id="27512at2157"/>
<dbReference type="GO" id="GO:0006281">
    <property type="term" value="P:DNA repair"/>
    <property type="evidence" value="ECO:0007669"/>
    <property type="project" value="UniProtKB-KW"/>
</dbReference>
<dbReference type="InterPro" id="IPR045028">
    <property type="entry name" value="DinG/Rad3-like"/>
</dbReference>
<protein>
    <submittedName>
        <fullName evidence="15">DNA excision repair protein ERCC-2</fullName>
    </submittedName>
</protein>
<keyword evidence="16" id="KW-1185">Reference proteome</keyword>
<dbReference type="Pfam" id="PF06733">
    <property type="entry name" value="DEAD_2"/>
    <property type="match status" value="1"/>
</dbReference>
<evidence type="ECO:0000256" key="1">
    <source>
        <dbReference type="ARBA" id="ARBA00022485"/>
    </source>
</evidence>
<evidence type="ECO:0000256" key="2">
    <source>
        <dbReference type="ARBA" id="ARBA00022723"/>
    </source>
</evidence>
<gene>
    <name evidence="15" type="ORF">SAMN05216388_10476</name>
</gene>
<dbReference type="RefSeq" id="WP_092664422.1">
    <property type="nucleotide sequence ID" value="NZ_FOCX01000047.1"/>
</dbReference>
<sequence>MPTPTIDWEQTFPYSEPYANQRDAAEQIAETVGNHGYALFEGACGTGKTLAALTAAVEHINDPDSHIERAVVVTSEKQQIDVFEDDLRAINEQLPDDQPPINALTMKGKADYCPWTETGHIGYSEIYGECESLRDAVREPIQGAPMDDQYASLQQMVSSARDLGRTGEPLEGDDWTAPFEDGFERFDGSNYCAFYAGWLKEMMDDERDDAGYQPHGVVTADELLTEGADQGFCPHAMMFSGIENADLLIGNYQHLFDPQTFNAMTSRVLGPETMLICDEAHKLEARVRDQLGDSLALRTLQSAIDEIQFEVIDRADEAGDIIRSILESHDISVQQCREFMEFLDELATRLRQLAEEAIDEADAPVDSPGEEGDNLPESVSLPLRDPERLEPDRISSWVDLAGKSHFMEMAPEIGAAMGEALEEANDAVDSYYKGEIHTDTVGRVLGRWQECDHSQFFREFELDRRARAFEGADDKWERWYNASLELRNCIPAERIADRLEIVGGGVLMSATLAPLDVFAETSGLDVLEERDRPVDHLVYESHFDQDNRASYISTLPQYNYDNRNDPAVQQQYLDTVVDVVTTSDGNVLVGMPNYSEASEMADKLRSDPRVDVANDDILCDQSSSNRETDQLKKEFWAGGKKVLITGLRGTLTTGVDYDGDKLRSTVICGVPMQNTKTDYAKAIKKAYCERFSYDVGFNYAFTIPAVRHARQALGRTIRGETEEGVRVIADERYAYDTDWNHVGQYLPDYVRDEYHPVDPEFLKDRLDAWWSGRRTEAPPEAPSDD</sequence>
<evidence type="ECO:0000256" key="7">
    <source>
        <dbReference type="ARBA" id="ARBA00022840"/>
    </source>
</evidence>
<evidence type="ECO:0000256" key="11">
    <source>
        <dbReference type="ARBA" id="ARBA00023204"/>
    </source>
</evidence>
<name>A0A1H8W3P9_9EURY</name>
<dbReference type="InterPro" id="IPR006554">
    <property type="entry name" value="Helicase-like_DEXD_c2"/>
</dbReference>
<keyword evidence="10" id="KW-0238">DNA-binding</keyword>
<evidence type="ECO:0000256" key="13">
    <source>
        <dbReference type="SAM" id="MobiDB-lite"/>
    </source>
</evidence>
<dbReference type="Gene3D" id="3.40.50.300">
    <property type="entry name" value="P-loop containing nucleotide triphosphate hydrolases"/>
    <property type="match status" value="2"/>
</dbReference>
<feature type="region of interest" description="Disordered" evidence="13">
    <location>
        <begin position="361"/>
        <end position="383"/>
    </location>
</feature>
<dbReference type="InterPro" id="IPR006555">
    <property type="entry name" value="ATP-dep_Helicase_C"/>
</dbReference>
<keyword evidence="11" id="KW-0234">DNA repair</keyword>
<dbReference type="GO" id="GO:0005524">
    <property type="term" value="F:ATP binding"/>
    <property type="evidence" value="ECO:0007669"/>
    <property type="project" value="UniProtKB-KW"/>
</dbReference>
<dbReference type="GO" id="GO:0051539">
    <property type="term" value="F:4 iron, 4 sulfur cluster binding"/>
    <property type="evidence" value="ECO:0007669"/>
    <property type="project" value="UniProtKB-KW"/>
</dbReference>
<dbReference type="GO" id="GO:0046872">
    <property type="term" value="F:metal ion binding"/>
    <property type="evidence" value="ECO:0007669"/>
    <property type="project" value="UniProtKB-KW"/>
</dbReference>
<dbReference type="EMBL" id="FOCX01000047">
    <property type="protein sequence ID" value="SEP22163.1"/>
    <property type="molecule type" value="Genomic_DNA"/>
</dbReference>
<evidence type="ECO:0000256" key="8">
    <source>
        <dbReference type="ARBA" id="ARBA00023004"/>
    </source>
</evidence>
<accession>A0A1H8W3P9</accession>
<evidence type="ECO:0000256" key="12">
    <source>
        <dbReference type="ARBA" id="ARBA00023235"/>
    </source>
</evidence>
<keyword evidence="2" id="KW-0479">Metal-binding</keyword>
<reference evidence="16" key="1">
    <citation type="submission" date="2016-10" db="EMBL/GenBank/DDBJ databases">
        <authorList>
            <person name="Varghese N."/>
            <person name="Submissions S."/>
        </authorList>
    </citation>
    <scope>NUCLEOTIDE SEQUENCE [LARGE SCALE GENOMIC DNA]</scope>
    <source>
        <strain evidence="16">IBRC-M 10043</strain>
    </source>
</reference>
<dbReference type="Pfam" id="PF13307">
    <property type="entry name" value="Helicase_C_2"/>
    <property type="match status" value="1"/>
</dbReference>
<dbReference type="PANTHER" id="PTHR11472:SF34">
    <property type="entry name" value="REGULATOR OF TELOMERE ELONGATION HELICASE 1"/>
    <property type="match status" value="1"/>
</dbReference>
<proteinExistence type="predicted"/>
<keyword evidence="9" id="KW-0411">Iron-sulfur</keyword>
<keyword evidence="7" id="KW-0067">ATP-binding</keyword>
<dbReference type="InterPro" id="IPR027417">
    <property type="entry name" value="P-loop_NTPase"/>
</dbReference>
<evidence type="ECO:0000313" key="15">
    <source>
        <dbReference type="EMBL" id="SEP22163.1"/>
    </source>
</evidence>
<dbReference type="SMART" id="SM00488">
    <property type="entry name" value="DEXDc2"/>
    <property type="match status" value="1"/>
</dbReference>
<keyword evidence="1" id="KW-0004">4Fe-4S</keyword>
<keyword evidence="6" id="KW-0347">Helicase</keyword>
<keyword evidence="3" id="KW-0547">Nucleotide-binding</keyword>
<keyword evidence="4" id="KW-0227">DNA damage</keyword>
<feature type="domain" description="Helicase ATP-binding" evidence="14">
    <location>
        <begin position="7"/>
        <end position="350"/>
    </location>
</feature>
<dbReference type="GO" id="GO:0016818">
    <property type="term" value="F:hydrolase activity, acting on acid anhydrides, in phosphorus-containing anhydrides"/>
    <property type="evidence" value="ECO:0007669"/>
    <property type="project" value="InterPro"/>
</dbReference>
<evidence type="ECO:0000256" key="9">
    <source>
        <dbReference type="ARBA" id="ARBA00023014"/>
    </source>
</evidence>
<organism evidence="15 16">
    <name type="scientific">Halorientalis persicus</name>
    <dbReference type="NCBI Taxonomy" id="1367881"/>
    <lineage>
        <taxon>Archaea</taxon>
        <taxon>Methanobacteriati</taxon>
        <taxon>Methanobacteriota</taxon>
        <taxon>Stenosarchaea group</taxon>
        <taxon>Halobacteria</taxon>
        <taxon>Halobacteriales</taxon>
        <taxon>Haloarculaceae</taxon>
        <taxon>Halorientalis</taxon>
    </lineage>
</organism>
<keyword evidence="8" id="KW-0408">Iron</keyword>
<dbReference type="Proteomes" id="UP000198775">
    <property type="component" value="Unassembled WGS sequence"/>
</dbReference>
<dbReference type="PROSITE" id="PS51193">
    <property type="entry name" value="HELICASE_ATP_BIND_2"/>
    <property type="match status" value="1"/>
</dbReference>
<dbReference type="GO" id="GO:0003677">
    <property type="term" value="F:DNA binding"/>
    <property type="evidence" value="ECO:0007669"/>
    <property type="project" value="UniProtKB-KW"/>
</dbReference>
<evidence type="ECO:0000256" key="3">
    <source>
        <dbReference type="ARBA" id="ARBA00022741"/>
    </source>
</evidence>
<dbReference type="InterPro" id="IPR010614">
    <property type="entry name" value="RAD3-like_helicase_DEAD"/>
</dbReference>
<dbReference type="PANTHER" id="PTHR11472">
    <property type="entry name" value="DNA REPAIR DEAD HELICASE RAD3/XP-D SUBFAMILY MEMBER"/>
    <property type="match status" value="1"/>
</dbReference>
<dbReference type="SUPFAM" id="SSF52540">
    <property type="entry name" value="P-loop containing nucleoside triphosphate hydrolases"/>
    <property type="match status" value="1"/>
</dbReference>
<dbReference type="GO" id="GO:0003678">
    <property type="term" value="F:DNA helicase activity"/>
    <property type="evidence" value="ECO:0007669"/>
    <property type="project" value="InterPro"/>
</dbReference>
<keyword evidence="5" id="KW-0378">Hydrolase</keyword>
<dbReference type="SMART" id="SM00491">
    <property type="entry name" value="HELICc2"/>
    <property type="match status" value="1"/>
</dbReference>
<evidence type="ECO:0000313" key="16">
    <source>
        <dbReference type="Proteomes" id="UP000198775"/>
    </source>
</evidence>
<evidence type="ECO:0000256" key="5">
    <source>
        <dbReference type="ARBA" id="ARBA00022801"/>
    </source>
</evidence>
<evidence type="ECO:0000256" key="6">
    <source>
        <dbReference type="ARBA" id="ARBA00022806"/>
    </source>
</evidence>
<dbReference type="AlphaFoldDB" id="A0A1H8W3P9"/>
<keyword evidence="12" id="KW-0413">Isomerase</keyword>
<evidence type="ECO:0000256" key="10">
    <source>
        <dbReference type="ARBA" id="ARBA00023125"/>
    </source>
</evidence>
<dbReference type="InterPro" id="IPR014013">
    <property type="entry name" value="Helic_SF1/SF2_ATP-bd_DinG/Rad3"/>
</dbReference>
<evidence type="ECO:0000256" key="4">
    <source>
        <dbReference type="ARBA" id="ARBA00022763"/>
    </source>
</evidence>